<dbReference type="SUPFAM" id="SSF54373">
    <property type="entry name" value="FAD-linked reductases, C-terminal domain"/>
    <property type="match status" value="1"/>
</dbReference>
<gene>
    <name evidence="4" type="ORF">NEZAVI_LOCUS556</name>
</gene>
<dbReference type="PANTHER" id="PTHR11552">
    <property type="entry name" value="GLUCOSE-METHANOL-CHOLINE GMC OXIDOREDUCTASE"/>
    <property type="match status" value="1"/>
</dbReference>
<protein>
    <recommendedName>
        <fullName evidence="3">Glucose-methanol-choline oxidoreductase N-terminal domain-containing protein</fullName>
    </recommendedName>
</protein>
<feature type="domain" description="Glucose-methanol-choline oxidoreductase N-terminal" evidence="3">
    <location>
        <begin position="298"/>
        <end position="312"/>
    </location>
</feature>
<feature type="chain" id="PRO_5040161554" description="Glucose-methanol-choline oxidoreductase N-terminal domain-containing protein" evidence="2">
    <location>
        <begin position="20"/>
        <end position="590"/>
    </location>
</feature>
<accession>A0A9P0DYD9</accession>
<sequence>MELTASEFVLLLLASVVSYYPLQLDQSVHPKDLADCYFCDGIIYDFIIVGAGSAGCVVANRLTENPNWNVLLIEAGGDENFVTDVPLFYQQLSQTRFNWNYTTINQPKACLSTGGVCDYPRGKGMGGSSTTNAMMYVRGNRADFDEWEKEGNPGWGYKSVLPYFLRSENVTAPDLKGSPFHSNEGPLSVGYARYKSRFRDDLINAGKDFGLAERDYNGINQNGIGVTQLTVDGPNRCSTSKAFLNPIKHRRNLYIFKNSHATKVLINRFTKKALGVEFVHKRRRRRAFAVKEVILSAGAINTPQLLMLSGVGPRRHLEKHNISVIADLPVGKNLQDHNLLGIQFLVNEQVNIINSTFLNSSAILEYAKNKSGILTTNGIDALAFFNLKKNDFLPPEIQFHLTTLTPNRDNLPIVVIGLTLLDPKSRGFVKLNSPDPFDKPLIHPNYYGRKSDFERTAAGVKEAINFMSTDALKRYDPRLVTRTVPTCAPLINISLDTYLNCYIQYHTRTIYHPIGTAKMGPKSDKSAVVDPELQVYGISHLRVIDASIMPKITRGNTNAPVIMIGEKGADLIKKKYGTSILSLLLSWARK</sequence>
<dbReference type="InterPro" id="IPR012132">
    <property type="entry name" value="GMC_OxRdtase"/>
</dbReference>
<dbReference type="Gene3D" id="3.50.50.60">
    <property type="entry name" value="FAD/NAD(P)-binding domain"/>
    <property type="match status" value="1"/>
</dbReference>
<name>A0A9P0DYD9_NEZVI</name>
<dbReference type="GO" id="GO:0016614">
    <property type="term" value="F:oxidoreductase activity, acting on CH-OH group of donors"/>
    <property type="evidence" value="ECO:0007669"/>
    <property type="project" value="InterPro"/>
</dbReference>
<evidence type="ECO:0000256" key="1">
    <source>
        <dbReference type="ARBA" id="ARBA00010790"/>
    </source>
</evidence>
<evidence type="ECO:0000259" key="3">
    <source>
        <dbReference type="PROSITE" id="PS00624"/>
    </source>
</evidence>
<evidence type="ECO:0000313" key="4">
    <source>
        <dbReference type="EMBL" id="CAH1389092.1"/>
    </source>
</evidence>
<dbReference type="SUPFAM" id="SSF51905">
    <property type="entry name" value="FAD/NAD(P)-binding domain"/>
    <property type="match status" value="1"/>
</dbReference>
<keyword evidence="2" id="KW-0732">Signal</keyword>
<dbReference type="PROSITE" id="PS00624">
    <property type="entry name" value="GMC_OXRED_2"/>
    <property type="match status" value="1"/>
</dbReference>
<dbReference type="Proteomes" id="UP001152798">
    <property type="component" value="Chromosome 1"/>
</dbReference>
<dbReference type="PANTHER" id="PTHR11552:SF186">
    <property type="entry name" value="GLUCOSE-METHANOL-CHOLINE OXIDOREDUCTASE N-TERMINAL DOMAIN-CONTAINING PROTEIN"/>
    <property type="match status" value="1"/>
</dbReference>
<dbReference type="InterPro" id="IPR036188">
    <property type="entry name" value="FAD/NAD-bd_sf"/>
</dbReference>
<dbReference type="Pfam" id="PF00732">
    <property type="entry name" value="GMC_oxred_N"/>
    <property type="match status" value="1"/>
</dbReference>
<evidence type="ECO:0000313" key="5">
    <source>
        <dbReference type="Proteomes" id="UP001152798"/>
    </source>
</evidence>
<reference evidence="4" key="1">
    <citation type="submission" date="2022-01" db="EMBL/GenBank/DDBJ databases">
        <authorList>
            <person name="King R."/>
        </authorList>
    </citation>
    <scope>NUCLEOTIDE SEQUENCE</scope>
</reference>
<dbReference type="EMBL" id="OV725077">
    <property type="protein sequence ID" value="CAH1389092.1"/>
    <property type="molecule type" value="Genomic_DNA"/>
</dbReference>
<dbReference type="AlphaFoldDB" id="A0A9P0DYD9"/>
<keyword evidence="5" id="KW-1185">Reference proteome</keyword>
<dbReference type="Pfam" id="PF05199">
    <property type="entry name" value="GMC_oxred_C"/>
    <property type="match status" value="1"/>
</dbReference>
<organism evidence="4 5">
    <name type="scientific">Nezara viridula</name>
    <name type="common">Southern green stink bug</name>
    <name type="synonym">Cimex viridulus</name>
    <dbReference type="NCBI Taxonomy" id="85310"/>
    <lineage>
        <taxon>Eukaryota</taxon>
        <taxon>Metazoa</taxon>
        <taxon>Ecdysozoa</taxon>
        <taxon>Arthropoda</taxon>
        <taxon>Hexapoda</taxon>
        <taxon>Insecta</taxon>
        <taxon>Pterygota</taxon>
        <taxon>Neoptera</taxon>
        <taxon>Paraneoptera</taxon>
        <taxon>Hemiptera</taxon>
        <taxon>Heteroptera</taxon>
        <taxon>Panheteroptera</taxon>
        <taxon>Pentatomomorpha</taxon>
        <taxon>Pentatomoidea</taxon>
        <taxon>Pentatomidae</taxon>
        <taxon>Pentatominae</taxon>
        <taxon>Nezara</taxon>
    </lineage>
</organism>
<dbReference type="GO" id="GO:0050660">
    <property type="term" value="F:flavin adenine dinucleotide binding"/>
    <property type="evidence" value="ECO:0007669"/>
    <property type="project" value="InterPro"/>
</dbReference>
<dbReference type="PIRSF" id="PIRSF000137">
    <property type="entry name" value="Alcohol_oxidase"/>
    <property type="match status" value="1"/>
</dbReference>
<dbReference type="OrthoDB" id="269227at2759"/>
<proteinExistence type="inferred from homology"/>
<dbReference type="Gene3D" id="3.30.560.10">
    <property type="entry name" value="Glucose Oxidase, domain 3"/>
    <property type="match status" value="1"/>
</dbReference>
<dbReference type="InterPro" id="IPR007867">
    <property type="entry name" value="GMC_OxRtase_C"/>
</dbReference>
<evidence type="ECO:0000256" key="2">
    <source>
        <dbReference type="SAM" id="SignalP"/>
    </source>
</evidence>
<feature type="signal peptide" evidence="2">
    <location>
        <begin position="1"/>
        <end position="19"/>
    </location>
</feature>
<dbReference type="InterPro" id="IPR000172">
    <property type="entry name" value="GMC_OxRdtase_N"/>
</dbReference>
<comment type="similarity">
    <text evidence="1">Belongs to the GMC oxidoreductase family.</text>
</comment>